<evidence type="ECO:0000256" key="3">
    <source>
        <dbReference type="SAM" id="MobiDB-lite"/>
    </source>
</evidence>
<evidence type="ECO:0000313" key="7">
    <source>
        <dbReference type="Proteomes" id="UP000011668"/>
    </source>
</evidence>
<feature type="region of interest" description="Disordered" evidence="3">
    <location>
        <begin position="513"/>
        <end position="538"/>
    </location>
</feature>
<evidence type="ECO:0000313" key="6">
    <source>
        <dbReference type="EMBL" id="ELU37419.1"/>
    </source>
</evidence>
<dbReference type="Proteomes" id="UP000011668">
    <property type="component" value="Unassembled WGS sequence"/>
</dbReference>
<name>L8WM43_THACA</name>
<dbReference type="OrthoDB" id="5894at2759"/>
<dbReference type="Pfam" id="PF21884">
    <property type="entry name" value="ZUO1-like_ZHD"/>
    <property type="match status" value="1"/>
</dbReference>
<dbReference type="PANTHER" id="PTHR44029:SF1">
    <property type="entry name" value="DNAJ HOMOLOG SUBFAMILY C MEMBER 21"/>
    <property type="match status" value="1"/>
</dbReference>
<dbReference type="Gene3D" id="3.30.160.60">
    <property type="entry name" value="Classic Zinc Finger"/>
    <property type="match status" value="1"/>
</dbReference>
<feature type="compositionally biased region" description="Basic and acidic residues" evidence="3">
    <location>
        <begin position="453"/>
        <end position="481"/>
    </location>
</feature>
<dbReference type="SUPFAM" id="SSF57667">
    <property type="entry name" value="beta-beta-alpha zinc fingers"/>
    <property type="match status" value="1"/>
</dbReference>
<reference evidence="6 7" key="1">
    <citation type="journal article" date="2013" name="Nat. Commun.">
        <title>The evolution and pathogenic mechanisms of the rice sheath blight pathogen.</title>
        <authorList>
            <person name="Zheng A."/>
            <person name="Lin R."/>
            <person name="Xu L."/>
            <person name="Qin P."/>
            <person name="Tang C."/>
            <person name="Ai P."/>
            <person name="Zhang D."/>
            <person name="Liu Y."/>
            <person name="Sun Z."/>
            <person name="Feng H."/>
            <person name="Wang Y."/>
            <person name="Chen Y."/>
            <person name="Liang X."/>
            <person name="Fu R."/>
            <person name="Li Q."/>
            <person name="Zhang J."/>
            <person name="Yu X."/>
            <person name="Xie Z."/>
            <person name="Ding L."/>
            <person name="Guan P."/>
            <person name="Tang J."/>
            <person name="Liang Y."/>
            <person name="Wang S."/>
            <person name="Deng Q."/>
            <person name="Li S."/>
            <person name="Zhu J."/>
            <person name="Wang L."/>
            <person name="Liu H."/>
            <person name="Li P."/>
        </authorList>
    </citation>
    <scope>NUCLEOTIDE SEQUENCE [LARGE SCALE GENOMIC DNA]</scope>
    <source>
        <strain evidence="7">AG-1 IA</strain>
    </source>
</reference>
<dbReference type="PANTHER" id="PTHR44029">
    <property type="entry name" value="DNAJ HOMOLOG SUBFAMILY C MEMBER 21"/>
    <property type="match status" value="1"/>
</dbReference>
<dbReference type="InterPro" id="IPR036236">
    <property type="entry name" value="Znf_C2H2_sf"/>
</dbReference>
<comment type="caution">
    <text evidence="6">The sequence shown here is derived from an EMBL/GenBank/DDBJ whole genome shotgun (WGS) entry which is preliminary data.</text>
</comment>
<keyword evidence="1" id="KW-0479">Metal-binding</keyword>
<dbReference type="PROSITE" id="PS50157">
    <property type="entry name" value="ZINC_FINGER_C2H2_2"/>
    <property type="match status" value="2"/>
</dbReference>
<feature type="compositionally biased region" description="Basic residues" evidence="3">
    <location>
        <begin position="403"/>
        <end position="413"/>
    </location>
</feature>
<dbReference type="Gene3D" id="1.10.287.110">
    <property type="entry name" value="DnaJ domain"/>
    <property type="match status" value="1"/>
</dbReference>
<keyword evidence="1" id="KW-0862">Zinc</keyword>
<evidence type="ECO:0000256" key="1">
    <source>
        <dbReference type="PROSITE-ProRule" id="PRU00042"/>
    </source>
</evidence>
<dbReference type="AlphaFoldDB" id="L8WM43"/>
<feature type="coiled-coil region" evidence="2">
    <location>
        <begin position="340"/>
        <end position="367"/>
    </location>
</feature>
<dbReference type="Pfam" id="PF12874">
    <property type="entry name" value="zf-met"/>
    <property type="match status" value="1"/>
</dbReference>
<evidence type="ECO:0000259" key="4">
    <source>
        <dbReference type="PROSITE" id="PS50076"/>
    </source>
</evidence>
<dbReference type="PROSITE" id="PS50076">
    <property type="entry name" value="DNAJ_2"/>
    <property type="match status" value="1"/>
</dbReference>
<dbReference type="InterPro" id="IPR054076">
    <property type="entry name" value="ZUO1-like_ZHD"/>
</dbReference>
<dbReference type="InterPro" id="IPR001623">
    <property type="entry name" value="DnaJ_domain"/>
</dbReference>
<feature type="region of interest" description="Disordered" evidence="3">
    <location>
        <begin position="377"/>
        <end position="489"/>
    </location>
</feature>
<keyword evidence="1" id="KW-0863">Zinc-finger</keyword>
<organism evidence="6 7">
    <name type="scientific">Thanatephorus cucumeris (strain AG1-IA)</name>
    <name type="common">Rice sheath blight fungus</name>
    <name type="synonym">Rhizoctonia solani</name>
    <dbReference type="NCBI Taxonomy" id="983506"/>
    <lineage>
        <taxon>Eukaryota</taxon>
        <taxon>Fungi</taxon>
        <taxon>Dikarya</taxon>
        <taxon>Basidiomycota</taxon>
        <taxon>Agaricomycotina</taxon>
        <taxon>Agaricomycetes</taxon>
        <taxon>Cantharellales</taxon>
        <taxon>Ceratobasidiaceae</taxon>
        <taxon>Rhizoctonia</taxon>
        <taxon>Rhizoctonia solani AG-1</taxon>
    </lineage>
</organism>
<dbReference type="OMA" id="FTWMEQW"/>
<dbReference type="SUPFAM" id="SSF46565">
    <property type="entry name" value="Chaperone J-domain"/>
    <property type="match status" value="1"/>
</dbReference>
<dbReference type="EMBL" id="AFRT01002650">
    <property type="protein sequence ID" value="ELU37419.1"/>
    <property type="molecule type" value="Genomic_DNA"/>
</dbReference>
<feature type="domain" description="J" evidence="4">
    <location>
        <begin position="23"/>
        <end position="90"/>
    </location>
</feature>
<dbReference type="PRINTS" id="PR00625">
    <property type="entry name" value="JDOMAIN"/>
</dbReference>
<dbReference type="GO" id="GO:0003676">
    <property type="term" value="F:nucleic acid binding"/>
    <property type="evidence" value="ECO:0007669"/>
    <property type="project" value="InterPro"/>
</dbReference>
<protein>
    <submittedName>
        <fullName evidence="6">DnaJ protein</fullName>
    </submittedName>
</protein>
<dbReference type="Pfam" id="PF00226">
    <property type="entry name" value="DnaJ"/>
    <property type="match status" value="1"/>
</dbReference>
<keyword evidence="2" id="KW-0175">Coiled coil</keyword>
<dbReference type="GO" id="GO:0008270">
    <property type="term" value="F:zinc ion binding"/>
    <property type="evidence" value="ECO:0007669"/>
    <property type="project" value="UniProtKB-KW"/>
</dbReference>
<dbReference type="InterPro" id="IPR036869">
    <property type="entry name" value="J_dom_sf"/>
</dbReference>
<dbReference type="SMART" id="SM00451">
    <property type="entry name" value="ZnF_U1"/>
    <property type="match status" value="1"/>
</dbReference>
<dbReference type="PROSITE" id="PS00028">
    <property type="entry name" value="ZINC_FINGER_C2H2_1"/>
    <property type="match status" value="2"/>
</dbReference>
<dbReference type="CDD" id="cd06257">
    <property type="entry name" value="DnaJ"/>
    <property type="match status" value="1"/>
</dbReference>
<dbReference type="SMART" id="SM00355">
    <property type="entry name" value="ZnF_C2H2"/>
    <property type="match status" value="2"/>
</dbReference>
<dbReference type="InterPro" id="IPR013087">
    <property type="entry name" value="Znf_C2H2_type"/>
</dbReference>
<dbReference type="STRING" id="983506.L8WM43"/>
<dbReference type="InterPro" id="IPR051964">
    <property type="entry name" value="Chaperone_stress_response"/>
</dbReference>
<feature type="compositionally biased region" description="Acidic residues" evidence="3">
    <location>
        <begin position="443"/>
        <end position="452"/>
    </location>
</feature>
<accession>L8WM43</accession>
<evidence type="ECO:0000256" key="2">
    <source>
        <dbReference type="SAM" id="Coils"/>
    </source>
</evidence>
<gene>
    <name evidence="6" type="ORF">AG1IA_08549</name>
</gene>
<dbReference type="InterPro" id="IPR003604">
    <property type="entry name" value="Matrin/U1-like-C_Znf_C2H2"/>
</dbReference>
<evidence type="ECO:0000259" key="5">
    <source>
        <dbReference type="PROSITE" id="PS50157"/>
    </source>
</evidence>
<dbReference type="SMART" id="SM00271">
    <property type="entry name" value="DnaJ"/>
    <property type="match status" value="1"/>
</dbReference>
<proteinExistence type="predicted"/>
<keyword evidence="7" id="KW-1185">Reference proteome</keyword>
<dbReference type="HOGENOM" id="CLU_009539_2_0_1"/>
<feature type="region of interest" description="Disordered" evidence="3">
    <location>
        <begin position="673"/>
        <end position="710"/>
    </location>
</feature>
<feature type="domain" description="C2H2-type" evidence="5">
    <location>
        <begin position="322"/>
        <end position="351"/>
    </location>
</feature>
<feature type="domain" description="C2H2-type" evidence="5">
    <location>
        <begin position="489"/>
        <end position="518"/>
    </location>
</feature>
<dbReference type="GO" id="GO:0005737">
    <property type="term" value="C:cytoplasm"/>
    <property type="evidence" value="ECO:0007669"/>
    <property type="project" value="TreeGrafter"/>
</dbReference>
<sequence length="721" mass="80539">MGAQNSRAGPGGATNGEAVAEISYYELLGVEEDATADEIKKAFRKLALIHHPDKNHDNVEEATKKFAQLQQAYEERAWYDSHRASMGPTLGGEDIFEDIVSNNGKPFKARPRDPGMTTPQLFHFFDATLATTRISQGFFTIYRGLFDRLAAEEATWSTLNGETIEYPSFGDANTPWVATTKQKGDETLYASMFYRAWTSFSTAKDFSWYDSWNIAEAPDRRVRRLMERDNKKARDDAKKEYNETVRSTQTLALFLRKRDPRFKAYKDTQAKVIPTNSSKPSAIQESPIAAKFVEQEWQRSRSNAEDHVDLEWGLAEGDDEEYECVVCGKSFQSEAGWLSHERSKKHMKEVEKLKRQMQEENIELGLDDEQDAIESDEAVTPDNNTGPIPSDDNELQAPSASTKKSKKKKKKAKGLAIDPELTEAEAPRDELAEAMQGLKVETDGDNENENEEGGAHNEGDKPTLTKREKRRAKEAAKKAQEAEASSAPQVCNVCTESFESRSKLFAHIEEEGHQLAAPDKGTNSQNKKSGAKKGKGKAALVHPNALRATGKRSFMTPDLTLQLQLYHGGNSTGWSNNRCALDAYKKAKHNGSLPQLNYIQASLTRNPIHLITLYHCHGAFSRSRTNQVSVWNFPTCRRLACSCTWICWTWTRPLLRSHNRGVAEVQAAKAKGYASGTSDRVRGRGHSILGGITGNRRRQARGNALSDKGNLKQAFHSGNRA</sequence>